<gene>
    <name evidence="2" type="ORF">SAMN05192554_10752</name>
</gene>
<protein>
    <recommendedName>
        <fullName evidence="1">DUF7969 domain-containing protein</fullName>
    </recommendedName>
</protein>
<reference evidence="2 3" key="1">
    <citation type="submission" date="2016-10" db="EMBL/GenBank/DDBJ databases">
        <authorList>
            <person name="de Groot N.N."/>
        </authorList>
    </citation>
    <scope>NUCLEOTIDE SEQUENCE [LARGE SCALE GENOMIC DNA]</scope>
    <source>
        <strain evidence="3">EB21,IBRC-M 10013,KCTC 4048</strain>
    </source>
</reference>
<feature type="domain" description="DUF7969" evidence="1">
    <location>
        <begin position="3"/>
        <end position="61"/>
    </location>
</feature>
<evidence type="ECO:0000313" key="2">
    <source>
        <dbReference type="EMBL" id="SDM76888.1"/>
    </source>
</evidence>
<evidence type="ECO:0000313" key="3">
    <source>
        <dbReference type="Proteomes" id="UP000199370"/>
    </source>
</evidence>
<dbReference type="RefSeq" id="WP_089732519.1">
    <property type="nucleotide sequence ID" value="NZ_FNIA01000007.1"/>
</dbReference>
<dbReference type="AlphaFoldDB" id="A0A1G9VX73"/>
<dbReference type="OrthoDB" id="313263at2157"/>
<dbReference type="InterPro" id="IPR058275">
    <property type="entry name" value="DUF7969"/>
</dbReference>
<dbReference type="Pfam" id="PF25923">
    <property type="entry name" value="DUF7969"/>
    <property type="match status" value="1"/>
</dbReference>
<accession>A0A1G9VX73</accession>
<evidence type="ECO:0000259" key="1">
    <source>
        <dbReference type="Pfam" id="PF25923"/>
    </source>
</evidence>
<keyword evidence="3" id="KW-1185">Reference proteome</keyword>
<sequence length="100" mass="11349">MVSVTYYCPYCEALTSLERDAYMADKCVTKEPLEGWEYASTTGEYETADGVEFVCLGDADDEADAGCGRTFYLSFVKYEAGEPVEHRVPDIDRPRFDFLR</sequence>
<name>A0A1G9VX73_9EURY</name>
<dbReference type="Proteomes" id="UP000199370">
    <property type="component" value="Unassembled WGS sequence"/>
</dbReference>
<dbReference type="STRING" id="996166.SAMN05192554_10752"/>
<proteinExistence type="predicted"/>
<dbReference type="EMBL" id="FNIA01000007">
    <property type="protein sequence ID" value="SDM76888.1"/>
    <property type="molecule type" value="Genomic_DNA"/>
</dbReference>
<organism evidence="2 3">
    <name type="scientific">Haloarchaeobius iranensis</name>
    <dbReference type="NCBI Taxonomy" id="996166"/>
    <lineage>
        <taxon>Archaea</taxon>
        <taxon>Methanobacteriati</taxon>
        <taxon>Methanobacteriota</taxon>
        <taxon>Stenosarchaea group</taxon>
        <taxon>Halobacteria</taxon>
        <taxon>Halobacteriales</taxon>
        <taxon>Halorubellaceae</taxon>
        <taxon>Haloarchaeobius</taxon>
    </lineage>
</organism>